<evidence type="ECO:0000256" key="1">
    <source>
        <dbReference type="ARBA" id="ARBA00001971"/>
    </source>
</evidence>
<protein>
    <recommendedName>
        <fullName evidence="13">Cytochrome P450</fullName>
    </recommendedName>
</protein>
<dbReference type="GO" id="GO:0016705">
    <property type="term" value="F:oxidoreductase activity, acting on paired donors, with incorporation or reduction of molecular oxygen"/>
    <property type="evidence" value="ECO:0007669"/>
    <property type="project" value="InterPro"/>
</dbReference>
<keyword evidence="6 8" id="KW-0408">Iron</keyword>
<evidence type="ECO:0000256" key="6">
    <source>
        <dbReference type="ARBA" id="ARBA00023004"/>
    </source>
</evidence>
<evidence type="ECO:0000313" key="11">
    <source>
        <dbReference type="EMBL" id="KIW46353.1"/>
    </source>
</evidence>
<evidence type="ECO:0000256" key="8">
    <source>
        <dbReference type="PIRSR" id="PIRSR602403-1"/>
    </source>
</evidence>
<dbReference type="GO" id="GO:0005506">
    <property type="term" value="F:iron ion binding"/>
    <property type="evidence" value="ECO:0007669"/>
    <property type="project" value="InterPro"/>
</dbReference>
<keyword evidence="7" id="KW-0503">Monooxygenase</keyword>
<comment type="similarity">
    <text evidence="2">Belongs to the cytochrome P450 family.</text>
</comment>
<evidence type="ECO:0000256" key="10">
    <source>
        <dbReference type="SAM" id="Phobius"/>
    </source>
</evidence>
<dbReference type="PRINTS" id="PR00385">
    <property type="entry name" value="P450"/>
</dbReference>
<dbReference type="PANTHER" id="PTHR24287:SF1">
    <property type="entry name" value="P450, PUTATIVE (EUROFUNG)-RELATED"/>
    <property type="match status" value="1"/>
</dbReference>
<dbReference type="PRINTS" id="PR00465">
    <property type="entry name" value="EP450IV"/>
</dbReference>
<dbReference type="PANTHER" id="PTHR24287">
    <property type="entry name" value="P450, PUTATIVE (EUROFUNG)-RELATED"/>
    <property type="match status" value="1"/>
</dbReference>
<evidence type="ECO:0000256" key="5">
    <source>
        <dbReference type="ARBA" id="ARBA00023002"/>
    </source>
</evidence>
<gene>
    <name evidence="11" type="ORF">PV06_02029</name>
</gene>
<evidence type="ECO:0000313" key="12">
    <source>
        <dbReference type="Proteomes" id="UP000053342"/>
    </source>
</evidence>
<dbReference type="STRING" id="215243.A0A0D2DTC2"/>
<organism evidence="11 12">
    <name type="scientific">Exophiala oligosperma</name>
    <dbReference type="NCBI Taxonomy" id="215243"/>
    <lineage>
        <taxon>Eukaryota</taxon>
        <taxon>Fungi</taxon>
        <taxon>Dikarya</taxon>
        <taxon>Ascomycota</taxon>
        <taxon>Pezizomycotina</taxon>
        <taxon>Eurotiomycetes</taxon>
        <taxon>Chaetothyriomycetidae</taxon>
        <taxon>Chaetothyriales</taxon>
        <taxon>Herpotrichiellaceae</taxon>
        <taxon>Exophiala</taxon>
    </lineage>
</organism>
<evidence type="ECO:0000256" key="9">
    <source>
        <dbReference type="SAM" id="MobiDB-lite"/>
    </source>
</evidence>
<dbReference type="InterPro" id="IPR002403">
    <property type="entry name" value="Cyt_P450_E_grp-IV"/>
</dbReference>
<dbReference type="AlphaFoldDB" id="A0A0D2DTC2"/>
<dbReference type="GO" id="GO:0020037">
    <property type="term" value="F:heme binding"/>
    <property type="evidence" value="ECO:0007669"/>
    <property type="project" value="InterPro"/>
</dbReference>
<name>A0A0D2DTC2_9EURO</name>
<keyword evidence="3 8" id="KW-0349">Heme</keyword>
<feature type="region of interest" description="Disordered" evidence="9">
    <location>
        <begin position="507"/>
        <end position="528"/>
    </location>
</feature>
<evidence type="ECO:0000256" key="2">
    <source>
        <dbReference type="ARBA" id="ARBA00010617"/>
    </source>
</evidence>
<dbReference type="Proteomes" id="UP000053342">
    <property type="component" value="Unassembled WGS sequence"/>
</dbReference>
<dbReference type="OrthoDB" id="1470350at2759"/>
<dbReference type="HOGENOM" id="CLU_001570_27_0_1"/>
<evidence type="ECO:0008006" key="13">
    <source>
        <dbReference type="Google" id="ProtNLM"/>
    </source>
</evidence>
<dbReference type="GO" id="GO:0004497">
    <property type="term" value="F:monooxygenase activity"/>
    <property type="evidence" value="ECO:0007669"/>
    <property type="project" value="UniProtKB-KW"/>
</dbReference>
<proteinExistence type="inferred from homology"/>
<dbReference type="InterPro" id="IPR001128">
    <property type="entry name" value="Cyt_P450"/>
</dbReference>
<dbReference type="EMBL" id="KN847333">
    <property type="protein sequence ID" value="KIW46353.1"/>
    <property type="molecule type" value="Genomic_DNA"/>
</dbReference>
<dbReference type="RefSeq" id="XP_016266569.1">
    <property type="nucleotide sequence ID" value="XM_016402672.1"/>
</dbReference>
<keyword evidence="10" id="KW-1133">Transmembrane helix</keyword>
<dbReference type="GeneID" id="27354103"/>
<dbReference type="InterPro" id="IPR036396">
    <property type="entry name" value="Cyt_P450_sf"/>
</dbReference>
<dbReference type="SUPFAM" id="SSF48264">
    <property type="entry name" value="Cytochrome P450"/>
    <property type="match status" value="1"/>
</dbReference>
<dbReference type="InterPro" id="IPR047146">
    <property type="entry name" value="Cyt_P450_E_CYP52_fungi"/>
</dbReference>
<comment type="cofactor">
    <cofactor evidence="1 8">
        <name>heme</name>
        <dbReference type="ChEBI" id="CHEBI:30413"/>
    </cofactor>
</comment>
<evidence type="ECO:0000256" key="4">
    <source>
        <dbReference type="ARBA" id="ARBA00022723"/>
    </source>
</evidence>
<feature type="binding site" description="axial binding residue" evidence="8">
    <location>
        <position position="490"/>
    </location>
    <ligand>
        <name>heme</name>
        <dbReference type="ChEBI" id="CHEBI:30413"/>
    </ligand>
    <ligandPart>
        <name>Fe</name>
        <dbReference type="ChEBI" id="CHEBI:18248"/>
    </ligandPart>
</feature>
<keyword evidence="5" id="KW-0560">Oxidoreductase</keyword>
<dbReference type="Gene3D" id="1.10.630.10">
    <property type="entry name" value="Cytochrome P450"/>
    <property type="match status" value="1"/>
</dbReference>
<feature type="compositionally biased region" description="Polar residues" evidence="9">
    <location>
        <begin position="512"/>
        <end position="525"/>
    </location>
</feature>
<keyword evidence="4 8" id="KW-0479">Metal-binding</keyword>
<keyword evidence="10" id="KW-0472">Membrane</keyword>
<reference evidence="11 12" key="1">
    <citation type="submission" date="2015-01" db="EMBL/GenBank/DDBJ databases">
        <title>The Genome Sequence of Exophiala oligosperma CBS72588.</title>
        <authorList>
            <consortium name="The Broad Institute Genomics Platform"/>
            <person name="Cuomo C."/>
            <person name="de Hoog S."/>
            <person name="Gorbushina A."/>
            <person name="Stielow B."/>
            <person name="Teixiera M."/>
            <person name="Abouelleil A."/>
            <person name="Chapman S.B."/>
            <person name="Priest M."/>
            <person name="Young S.K."/>
            <person name="Wortman J."/>
            <person name="Nusbaum C."/>
            <person name="Birren B."/>
        </authorList>
    </citation>
    <scope>NUCLEOTIDE SEQUENCE [LARGE SCALE GENOMIC DNA]</scope>
    <source>
        <strain evidence="11 12">CBS 72588</strain>
    </source>
</reference>
<sequence>MDKITSEASYLTTGVVYTALPCLILLLATFWTRRRKRVKDLAAFAAAHGCRPAQKHLSNPWWPPLGLDKALPTIKADRAGRLPPFMLQEFEKHGHTYTQRVNGQLVVLTRSPANVHTICKYRFKDYELGADRAGNFRPLIGHGILSLDGREWTRSRAMLRPHFNRSIEQDFVRLEVHVQRLLGRLKANDHGRAIDIADLLLKLSTDFATQTVFGHSTDTLVFDMKHWSGEQDKGSAGEFSTALGHALHMLGQRGQLLNFYWLRDSPRFRRSCRTCRAFVGRYLTEAMSGRRSGASNQAKKSEEEEGQVTTSSQGAISFMHSLVAKETVPTGVMRDQLLSLLLASRDTTASFASWVVYALVKHPRVIAKLRGAIQTRLPHGTVPGAADISALTYLRHVLNETMRIFPVVPLNGRTARVDTVLPEGGGEDGQSPLSVPEGTKIGFNIYALQHRRDIFGEDADDFRPERWESDGASGDFEGAFAPFILGPRVCLGIVRLLQSLERLGPAEAPESTVRTKVTNTSNWPSEETRYDMEDGATTFGIGITMAPRDGVWVKI</sequence>
<feature type="transmembrane region" description="Helical" evidence="10">
    <location>
        <begin position="12"/>
        <end position="31"/>
    </location>
</feature>
<evidence type="ECO:0000256" key="3">
    <source>
        <dbReference type="ARBA" id="ARBA00022617"/>
    </source>
</evidence>
<dbReference type="VEuPathDB" id="FungiDB:PV06_02029"/>
<keyword evidence="10" id="KW-0812">Transmembrane</keyword>
<accession>A0A0D2DTC2</accession>
<dbReference type="Pfam" id="PF00067">
    <property type="entry name" value="p450"/>
    <property type="match status" value="1"/>
</dbReference>
<keyword evidence="12" id="KW-1185">Reference proteome</keyword>
<evidence type="ECO:0000256" key="7">
    <source>
        <dbReference type="ARBA" id="ARBA00023033"/>
    </source>
</evidence>
<feature type="region of interest" description="Disordered" evidence="9">
    <location>
        <begin position="290"/>
        <end position="311"/>
    </location>
</feature>